<keyword evidence="4" id="KW-0805">Transcription regulation</keyword>
<evidence type="ECO:0000256" key="7">
    <source>
        <dbReference type="ARBA" id="ARBA00023242"/>
    </source>
</evidence>
<comment type="subcellular location">
    <subcellularLocation>
        <location evidence="1">Nucleus</location>
    </subcellularLocation>
</comment>
<dbReference type="InterPro" id="IPR019194">
    <property type="entry name" value="Tscrpt_elong_fac_Eaf_N"/>
</dbReference>
<dbReference type="PANTHER" id="PTHR15970">
    <property type="entry name" value="ELL-ASSOCIATED FACTOR EAF"/>
    <property type="match status" value="1"/>
</dbReference>
<dbReference type="OrthoDB" id="125903at2759"/>
<evidence type="ECO:0000313" key="10">
    <source>
        <dbReference type="EMBL" id="CAH1238674.1"/>
    </source>
</evidence>
<feature type="compositionally biased region" description="Low complexity" evidence="8">
    <location>
        <begin position="198"/>
        <end position="209"/>
    </location>
</feature>
<evidence type="ECO:0000256" key="4">
    <source>
        <dbReference type="ARBA" id="ARBA00023015"/>
    </source>
</evidence>
<protein>
    <submittedName>
        <fullName evidence="10">EAF1 protein</fullName>
    </submittedName>
</protein>
<evidence type="ECO:0000259" key="9">
    <source>
        <dbReference type="Pfam" id="PF09816"/>
    </source>
</evidence>
<accession>A0A8J9VG10</accession>
<keyword evidence="3" id="KW-0597">Phosphoprotein</keyword>
<dbReference type="AlphaFoldDB" id="A0A8J9VG10"/>
<comment type="similarity">
    <text evidence="2">Belongs to the EAF family.</text>
</comment>
<keyword evidence="5" id="KW-0010">Activator</keyword>
<reference evidence="10" key="1">
    <citation type="submission" date="2022-01" db="EMBL/GenBank/DDBJ databases">
        <authorList>
            <person name="Braso-Vives M."/>
        </authorList>
    </citation>
    <scope>NUCLEOTIDE SEQUENCE</scope>
</reference>
<evidence type="ECO:0000256" key="2">
    <source>
        <dbReference type="ARBA" id="ARBA00007798"/>
    </source>
</evidence>
<dbReference type="GO" id="GO:0003711">
    <property type="term" value="F:transcription elongation factor activity"/>
    <property type="evidence" value="ECO:0007669"/>
    <property type="project" value="TreeGrafter"/>
</dbReference>
<feature type="region of interest" description="Disordered" evidence="8">
    <location>
        <begin position="115"/>
        <end position="256"/>
    </location>
</feature>
<dbReference type="Proteomes" id="UP000838412">
    <property type="component" value="Chromosome 10"/>
</dbReference>
<gene>
    <name evidence="10" type="primary">EAF1</name>
    <name evidence="10" type="ORF">BLAG_LOCUS3174</name>
</gene>
<dbReference type="EMBL" id="OV696695">
    <property type="protein sequence ID" value="CAH1238674.1"/>
    <property type="molecule type" value="Genomic_DNA"/>
</dbReference>
<evidence type="ECO:0000256" key="1">
    <source>
        <dbReference type="ARBA" id="ARBA00004123"/>
    </source>
</evidence>
<evidence type="ECO:0000256" key="8">
    <source>
        <dbReference type="SAM" id="MobiDB-lite"/>
    </source>
</evidence>
<keyword evidence="7" id="KW-0539">Nucleus</keyword>
<organism evidence="10 11">
    <name type="scientific">Branchiostoma lanceolatum</name>
    <name type="common">Common lancelet</name>
    <name type="synonym">Amphioxus lanceolatum</name>
    <dbReference type="NCBI Taxonomy" id="7740"/>
    <lineage>
        <taxon>Eukaryota</taxon>
        <taxon>Metazoa</taxon>
        <taxon>Chordata</taxon>
        <taxon>Cephalochordata</taxon>
        <taxon>Leptocardii</taxon>
        <taxon>Amphioxiformes</taxon>
        <taxon>Branchiostomatidae</taxon>
        <taxon>Branchiostoma</taxon>
    </lineage>
</organism>
<feature type="compositionally biased region" description="Pro residues" evidence="8">
    <location>
        <begin position="138"/>
        <end position="150"/>
    </location>
</feature>
<feature type="compositionally biased region" description="Acidic residues" evidence="8">
    <location>
        <begin position="246"/>
        <end position="256"/>
    </location>
</feature>
<evidence type="ECO:0000313" key="11">
    <source>
        <dbReference type="Proteomes" id="UP000838412"/>
    </source>
</evidence>
<feature type="domain" description="Transcription elongation factor Eaf N-terminal" evidence="9">
    <location>
        <begin position="15"/>
        <end position="114"/>
    </location>
</feature>
<evidence type="ECO:0000256" key="5">
    <source>
        <dbReference type="ARBA" id="ARBA00023159"/>
    </source>
</evidence>
<dbReference type="InterPro" id="IPR027093">
    <property type="entry name" value="EAF_fam"/>
</dbReference>
<dbReference type="Pfam" id="PF09816">
    <property type="entry name" value="EAF"/>
    <property type="match status" value="1"/>
</dbReference>
<name>A0A8J9VG10_BRALA</name>
<sequence>MAEPRGGLVLDDKVHELEIGKSFDRTPKCAFHTIRYDFKPASVDTSQDAVLEVGENNDVTVTVPHIEGSGTSKTVFKGHKQPYRSKDCVLLIDPNSGTFTLEKLTSNMQVKKTRLEGKSKQLQAGLRPSTPNQAGGSHPPPPSSTNPPPTKTARKESPPESPLQSLSSPEQAASSPLIRIPDDGNNAEDSGSEDEKGQSSSSSSSSGSDSDSESDSQPAKKEDPDKTTSGSHHHRKPPAFMSQLCEDLELSESDSD</sequence>
<proteinExistence type="inferred from homology"/>
<dbReference type="GO" id="GO:0032783">
    <property type="term" value="C:super elongation complex"/>
    <property type="evidence" value="ECO:0007669"/>
    <property type="project" value="InterPro"/>
</dbReference>
<feature type="compositionally biased region" description="Low complexity" evidence="8">
    <location>
        <begin position="162"/>
        <end position="171"/>
    </location>
</feature>
<dbReference type="PANTHER" id="PTHR15970:SF2">
    <property type="entry name" value="ELL-ASSOCIATED FACTOR EAF"/>
    <property type="match status" value="1"/>
</dbReference>
<keyword evidence="6" id="KW-0804">Transcription</keyword>
<evidence type="ECO:0000256" key="6">
    <source>
        <dbReference type="ARBA" id="ARBA00023163"/>
    </source>
</evidence>
<dbReference type="GO" id="GO:0006368">
    <property type="term" value="P:transcription elongation by RNA polymerase II"/>
    <property type="evidence" value="ECO:0007669"/>
    <property type="project" value="InterPro"/>
</dbReference>
<keyword evidence="11" id="KW-1185">Reference proteome</keyword>
<evidence type="ECO:0000256" key="3">
    <source>
        <dbReference type="ARBA" id="ARBA00022553"/>
    </source>
</evidence>